<evidence type="ECO:0000256" key="3">
    <source>
        <dbReference type="ARBA" id="ARBA00022448"/>
    </source>
</evidence>
<dbReference type="EMBL" id="FNZE01000016">
    <property type="protein sequence ID" value="SEJ74201.1"/>
    <property type="molecule type" value="Genomic_DNA"/>
</dbReference>
<evidence type="ECO:0000256" key="6">
    <source>
        <dbReference type="ARBA" id="ARBA00022692"/>
    </source>
</evidence>
<evidence type="ECO:0000313" key="13">
    <source>
        <dbReference type="EMBL" id="SEJ74201.1"/>
    </source>
</evidence>
<feature type="compositionally biased region" description="Low complexity" evidence="10">
    <location>
        <begin position="123"/>
        <end position="132"/>
    </location>
</feature>
<evidence type="ECO:0000259" key="12">
    <source>
        <dbReference type="PROSITE" id="PS52015"/>
    </source>
</evidence>
<dbReference type="RefSeq" id="WP_090312869.1">
    <property type="nucleotide sequence ID" value="NZ_FNZE01000016.1"/>
</dbReference>
<gene>
    <name evidence="13" type="ORF">SAMN05216201_11637</name>
</gene>
<name>A0A1H7B8X4_9PSED</name>
<dbReference type="STRING" id="915471.SAMN05216201_11637"/>
<evidence type="ECO:0000256" key="5">
    <source>
        <dbReference type="ARBA" id="ARBA00022519"/>
    </source>
</evidence>
<feature type="compositionally biased region" description="Basic and acidic residues" evidence="10">
    <location>
        <begin position="100"/>
        <end position="110"/>
    </location>
</feature>
<sequence>MSLARSLPRWGISLLLVLGLHIGVVLWSLYWQPQAAPLELPPPAMLIELPPAPPAAPAAPPPPPEPVRAPEPPPQPKVIEAPKPKLALPPPPPKPRPKPPKPEPKPEPKPRPRPPVEPPPSSAPVSDSVPVPNAKPAARPSPQAGNPAPSQAKASWQSRLLAHLNRYKRYPEDARRRGQQGVVKLRFVVDARGQVQSFELAARSGNPSLDRATLQMIRRAQPLPAPPPELLQNGRLEVVAPFVYSLERR</sequence>
<dbReference type="GO" id="GO:0098797">
    <property type="term" value="C:plasma membrane protein complex"/>
    <property type="evidence" value="ECO:0007669"/>
    <property type="project" value="TreeGrafter"/>
</dbReference>
<evidence type="ECO:0000256" key="8">
    <source>
        <dbReference type="ARBA" id="ARBA00022989"/>
    </source>
</evidence>
<reference evidence="14" key="1">
    <citation type="submission" date="2016-10" db="EMBL/GenBank/DDBJ databases">
        <authorList>
            <person name="Varghese N."/>
            <person name="Submissions S."/>
        </authorList>
    </citation>
    <scope>NUCLEOTIDE SEQUENCE [LARGE SCALE GENOMIC DNA]</scope>
    <source>
        <strain evidence="14">LMG 25967</strain>
    </source>
</reference>
<dbReference type="GO" id="GO:0015031">
    <property type="term" value="P:protein transport"/>
    <property type="evidence" value="ECO:0007669"/>
    <property type="project" value="UniProtKB-KW"/>
</dbReference>
<evidence type="ECO:0000256" key="9">
    <source>
        <dbReference type="ARBA" id="ARBA00023136"/>
    </source>
</evidence>
<dbReference type="AlphaFoldDB" id="A0A1H7B8X4"/>
<comment type="similarity">
    <text evidence="2">Belongs to the TonB family.</text>
</comment>
<keyword evidence="14" id="KW-1185">Reference proteome</keyword>
<dbReference type="NCBIfam" id="TIGR01352">
    <property type="entry name" value="tonB_Cterm"/>
    <property type="match status" value="1"/>
</dbReference>
<protein>
    <submittedName>
        <fullName evidence="13">Protein TonB</fullName>
    </submittedName>
</protein>
<proteinExistence type="inferred from homology"/>
<dbReference type="GO" id="GO:0031992">
    <property type="term" value="F:energy transducer activity"/>
    <property type="evidence" value="ECO:0007669"/>
    <property type="project" value="TreeGrafter"/>
</dbReference>
<dbReference type="PROSITE" id="PS52015">
    <property type="entry name" value="TONB_CTD"/>
    <property type="match status" value="1"/>
</dbReference>
<accession>A0A1H7B8X4</accession>
<feature type="region of interest" description="Disordered" evidence="10">
    <location>
        <begin position="50"/>
        <end position="159"/>
    </location>
</feature>
<evidence type="ECO:0000256" key="11">
    <source>
        <dbReference type="SAM" id="Phobius"/>
    </source>
</evidence>
<keyword evidence="9 11" id="KW-0472">Membrane</keyword>
<dbReference type="Gene3D" id="3.30.1150.10">
    <property type="match status" value="1"/>
</dbReference>
<evidence type="ECO:0000256" key="1">
    <source>
        <dbReference type="ARBA" id="ARBA00004383"/>
    </source>
</evidence>
<evidence type="ECO:0000313" key="14">
    <source>
        <dbReference type="Proteomes" id="UP000242930"/>
    </source>
</evidence>
<keyword evidence="6 11" id="KW-0812">Transmembrane</keyword>
<organism evidence="13 14">
    <name type="scientific">Pseudomonas linyingensis</name>
    <dbReference type="NCBI Taxonomy" id="915471"/>
    <lineage>
        <taxon>Bacteria</taxon>
        <taxon>Pseudomonadati</taxon>
        <taxon>Pseudomonadota</taxon>
        <taxon>Gammaproteobacteria</taxon>
        <taxon>Pseudomonadales</taxon>
        <taxon>Pseudomonadaceae</taxon>
        <taxon>Pseudomonas</taxon>
    </lineage>
</organism>
<keyword evidence="4" id="KW-1003">Cell membrane</keyword>
<dbReference type="PRINTS" id="PR01217">
    <property type="entry name" value="PRICHEXTENSN"/>
</dbReference>
<feature type="compositionally biased region" description="Polar residues" evidence="10">
    <location>
        <begin position="148"/>
        <end position="158"/>
    </location>
</feature>
<feature type="compositionally biased region" description="Pro residues" evidence="10">
    <location>
        <begin position="50"/>
        <end position="76"/>
    </location>
</feature>
<keyword evidence="5" id="KW-0997">Cell inner membrane</keyword>
<dbReference type="PANTHER" id="PTHR33446:SF2">
    <property type="entry name" value="PROTEIN TONB"/>
    <property type="match status" value="1"/>
</dbReference>
<dbReference type="OrthoDB" id="8703302at2"/>
<feature type="transmembrane region" description="Helical" evidence="11">
    <location>
        <begin position="12"/>
        <end position="31"/>
    </location>
</feature>
<evidence type="ECO:0000256" key="2">
    <source>
        <dbReference type="ARBA" id="ARBA00006555"/>
    </source>
</evidence>
<keyword evidence="3" id="KW-0813">Transport</keyword>
<dbReference type="Proteomes" id="UP000242930">
    <property type="component" value="Unassembled WGS sequence"/>
</dbReference>
<keyword evidence="8 11" id="KW-1133">Transmembrane helix</keyword>
<evidence type="ECO:0000256" key="7">
    <source>
        <dbReference type="ARBA" id="ARBA00022927"/>
    </source>
</evidence>
<dbReference type="Pfam" id="PF03544">
    <property type="entry name" value="TonB_C"/>
    <property type="match status" value="1"/>
</dbReference>
<evidence type="ECO:0000256" key="10">
    <source>
        <dbReference type="SAM" id="MobiDB-lite"/>
    </source>
</evidence>
<feature type="compositionally biased region" description="Pro residues" evidence="10">
    <location>
        <begin position="113"/>
        <end position="122"/>
    </location>
</feature>
<dbReference type="InterPro" id="IPR037682">
    <property type="entry name" value="TonB_C"/>
</dbReference>
<feature type="domain" description="TonB C-terminal" evidence="12">
    <location>
        <begin position="155"/>
        <end position="249"/>
    </location>
</feature>
<dbReference type="PANTHER" id="PTHR33446">
    <property type="entry name" value="PROTEIN TONB-RELATED"/>
    <property type="match status" value="1"/>
</dbReference>
<dbReference type="InterPro" id="IPR051045">
    <property type="entry name" value="TonB-dependent_transducer"/>
</dbReference>
<evidence type="ECO:0000256" key="4">
    <source>
        <dbReference type="ARBA" id="ARBA00022475"/>
    </source>
</evidence>
<keyword evidence="7" id="KW-0653">Protein transport</keyword>
<comment type="subcellular location">
    <subcellularLocation>
        <location evidence="1">Cell inner membrane</location>
        <topology evidence="1">Single-pass membrane protein</topology>
        <orientation evidence="1">Periplasmic side</orientation>
    </subcellularLocation>
</comment>
<dbReference type="GO" id="GO:0055085">
    <property type="term" value="P:transmembrane transport"/>
    <property type="evidence" value="ECO:0007669"/>
    <property type="project" value="InterPro"/>
</dbReference>
<dbReference type="SUPFAM" id="SSF74653">
    <property type="entry name" value="TolA/TonB C-terminal domain"/>
    <property type="match status" value="1"/>
</dbReference>
<dbReference type="InterPro" id="IPR006260">
    <property type="entry name" value="TonB/TolA_C"/>
</dbReference>